<sequence length="76" mass="8706">MSIVKNQQAIDSTSHNRFAIFITRDNKRFAVSAVPGGHKTYMEDNGKWVWCENLANFLVWNADLQGFDDISTLIEE</sequence>
<dbReference type="RefSeq" id="YP_009113003.1">
    <property type="nucleotide sequence ID" value="NC_026010.1"/>
</dbReference>
<keyword evidence="2" id="KW-1185">Reference proteome</keyword>
<evidence type="ECO:0000313" key="2">
    <source>
        <dbReference type="Proteomes" id="UP000030926"/>
    </source>
</evidence>
<evidence type="ECO:0000313" key="1">
    <source>
        <dbReference type="EMBL" id="AIZ95090.1"/>
    </source>
</evidence>
<reference evidence="1 2" key="2">
    <citation type="journal article" date="2016" name="Curr. Microbiol.">
        <title>Isolation and Comparative Genomic Analysis of T1-Like Shigella Bacteriophage pSf-2.</title>
        <authorList>
            <person name="Jun J.W."/>
            <person name="Kim H.J."/>
            <person name="Yun S.K."/>
            <person name="Chai J.Y."/>
            <person name="Lee B.C."/>
            <person name="Park S.C."/>
        </authorList>
    </citation>
    <scope>NUCLEOTIDE SEQUENCE [LARGE SCALE GENOMIC DNA]</scope>
</reference>
<dbReference type="OrthoDB" id="21315at10239"/>
<reference evidence="2" key="1">
    <citation type="submission" date="2014-10" db="EMBL/GenBank/DDBJ databases">
        <title>Characterization and complete genome sequence of the Shigella flexneri bacteriophage pSf-2.</title>
        <authorList>
            <person name="Jun J.W."/>
            <person name="Park S.C."/>
        </authorList>
    </citation>
    <scope>NUCLEOTIDE SEQUENCE [LARGE SCALE GENOMIC DNA]</scope>
</reference>
<accession>A0A0A7NPV0</accession>
<dbReference type="KEGG" id="vg:22807791"/>
<protein>
    <submittedName>
        <fullName evidence="1">Uncharacterized protein</fullName>
    </submittedName>
</protein>
<gene>
    <name evidence="1" type="ORF">pSf2_065</name>
</gene>
<dbReference type="Proteomes" id="UP000030926">
    <property type="component" value="Segment"/>
</dbReference>
<dbReference type="GeneID" id="22807791"/>
<dbReference type="EMBL" id="KP085586">
    <property type="protein sequence ID" value="AIZ95090.1"/>
    <property type="molecule type" value="Genomic_DNA"/>
</dbReference>
<name>A0A0A7NPV0_9CAUD</name>
<organism evidence="1 2">
    <name type="scientific">Shigella phage pSf-2</name>
    <dbReference type="NCBI Taxonomy" id="1572702"/>
    <lineage>
        <taxon>Viruses</taxon>
        <taxon>Duplodnaviria</taxon>
        <taxon>Heunggongvirae</taxon>
        <taxon>Uroviricota</taxon>
        <taxon>Caudoviricetes</taxon>
        <taxon>Drexlerviridae</taxon>
        <taxon>Tunavirinae</taxon>
        <taxon>Tunavirus</taxon>
        <taxon>Tunavirus PSf2</taxon>
    </lineage>
</organism>
<proteinExistence type="predicted"/>